<keyword evidence="4" id="KW-1185">Reference proteome</keyword>
<dbReference type="Gene3D" id="3.20.20.370">
    <property type="entry name" value="Glycoside hydrolase/deacetylase"/>
    <property type="match status" value="1"/>
</dbReference>
<dbReference type="RefSeq" id="WP_069643385.1">
    <property type="nucleotide sequence ID" value="NZ_MIJE01000030.1"/>
</dbReference>
<dbReference type="STRING" id="766136.BHF68_06985"/>
<dbReference type="PROSITE" id="PS51677">
    <property type="entry name" value="NODB"/>
    <property type="match status" value="1"/>
</dbReference>
<dbReference type="Pfam" id="PF07833">
    <property type="entry name" value="Cu_amine_oxidN1"/>
    <property type="match status" value="1"/>
</dbReference>
<evidence type="ECO:0000313" key="3">
    <source>
        <dbReference type="EMBL" id="OEF96802.1"/>
    </source>
</evidence>
<sequence>MNKTATKLIMLLLCTSIIILVIVPPIAVESTQKYTQDRNPERNVVVYVDGKRIEFPHGQPYVDSNFRIMVPIRFVLEAIGAKIFWNQEHLQATIIKDNTIVTMTTDKPEYIVNGQEMLMDTAMVYSKELGTTFVPIRYVLEALQAEVNWRMENGNDVINVHSPAQQISVITKDQQSLKSAEVNLNPLYDQVNDVWHRLQATNNKLLSGSEFLELTAKELQIPNKFYANTDIEYFKVKPYTSENMKTDLNAFLKDFEFATEVPVLTYHHLLEQKNNNNYPANSAIINVEAFREQIELLHKNGFQTYGLDVLEQFINGEIKLPKKSVFITFDDGYLSNYVYGYPILKEHNYTATIFAITDMIRPIPETFNTSRINFISWQEINQHSDVFTIEAHSHNLHRLSNNLSHLITVPYNELINDMNESRKLLKSYINHDSVYFAYPYGQYNLQTIRALKETGYRLGFTNRPGTVRPHSDPYQINRFGIYPWTTIDNFKTYVGIE</sequence>
<dbReference type="Proteomes" id="UP000094296">
    <property type="component" value="Unassembled WGS sequence"/>
</dbReference>
<evidence type="ECO:0000256" key="1">
    <source>
        <dbReference type="ARBA" id="ARBA00022729"/>
    </source>
</evidence>
<accession>A0A1E5G1U5</accession>
<dbReference type="GO" id="GO:0005975">
    <property type="term" value="P:carbohydrate metabolic process"/>
    <property type="evidence" value="ECO:0007669"/>
    <property type="project" value="InterPro"/>
</dbReference>
<dbReference type="InterPro" id="IPR012854">
    <property type="entry name" value="Cu_amine_oxidase-like_N"/>
</dbReference>
<dbReference type="InterPro" id="IPR036582">
    <property type="entry name" value="Mao_N_sf"/>
</dbReference>
<dbReference type="Pfam" id="PF01522">
    <property type="entry name" value="Polysacc_deac_1"/>
    <property type="match status" value="1"/>
</dbReference>
<dbReference type="InterPro" id="IPR051398">
    <property type="entry name" value="Polysacch_Deacetylase"/>
</dbReference>
<evidence type="ECO:0000313" key="4">
    <source>
        <dbReference type="Proteomes" id="UP000094296"/>
    </source>
</evidence>
<keyword evidence="1" id="KW-0732">Signal</keyword>
<gene>
    <name evidence="3" type="ORF">BHF68_06985</name>
</gene>
<dbReference type="GO" id="GO:0016810">
    <property type="term" value="F:hydrolase activity, acting on carbon-nitrogen (but not peptide) bonds"/>
    <property type="evidence" value="ECO:0007669"/>
    <property type="project" value="InterPro"/>
</dbReference>
<proteinExistence type="predicted"/>
<dbReference type="Gene3D" id="3.30.457.10">
    <property type="entry name" value="Copper amine oxidase-like, N-terminal domain"/>
    <property type="match status" value="1"/>
</dbReference>
<dbReference type="SUPFAM" id="SSF88713">
    <property type="entry name" value="Glycoside hydrolase/deacetylase"/>
    <property type="match status" value="1"/>
</dbReference>
<comment type="caution">
    <text evidence="3">The sequence shown here is derived from an EMBL/GenBank/DDBJ whole genome shotgun (WGS) entry which is preliminary data.</text>
</comment>
<reference evidence="3 4" key="1">
    <citation type="submission" date="2016-09" db="EMBL/GenBank/DDBJ databases">
        <title>Draft genome sequence for the type strain of Desulfuribacillus alkaliarsenatis AHT28, an obligately anaerobic, sulfidogenic bacterium isolated from Russian soda lake sediments.</title>
        <authorList>
            <person name="Abin C.A."/>
            <person name="Hollibaugh J.T."/>
        </authorList>
    </citation>
    <scope>NUCLEOTIDE SEQUENCE [LARGE SCALE GENOMIC DNA]</scope>
    <source>
        <strain evidence="3 4">AHT28</strain>
    </source>
</reference>
<evidence type="ECO:0000259" key="2">
    <source>
        <dbReference type="PROSITE" id="PS51677"/>
    </source>
</evidence>
<dbReference type="AlphaFoldDB" id="A0A1E5G1U5"/>
<protein>
    <recommendedName>
        <fullName evidence="2">NodB homology domain-containing protein</fullName>
    </recommendedName>
</protein>
<dbReference type="InterPro" id="IPR002509">
    <property type="entry name" value="NODB_dom"/>
</dbReference>
<dbReference type="OrthoDB" id="9778320at2"/>
<dbReference type="SUPFAM" id="SSF55383">
    <property type="entry name" value="Copper amine oxidase, domain N"/>
    <property type="match status" value="1"/>
</dbReference>
<dbReference type="CDD" id="cd10966">
    <property type="entry name" value="CE4_yadE_5s"/>
    <property type="match status" value="1"/>
</dbReference>
<dbReference type="InterPro" id="IPR011330">
    <property type="entry name" value="Glyco_hydro/deAcase_b/a-brl"/>
</dbReference>
<dbReference type="EMBL" id="MIJE01000030">
    <property type="protein sequence ID" value="OEF96802.1"/>
    <property type="molecule type" value="Genomic_DNA"/>
</dbReference>
<organism evidence="3 4">
    <name type="scientific">Desulfuribacillus alkaliarsenatis</name>
    <dbReference type="NCBI Taxonomy" id="766136"/>
    <lineage>
        <taxon>Bacteria</taxon>
        <taxon>Bacillati</taxon>
        <taxon>Bacillota</taxon>
        <taxon>Desulfuribacillia</taxon>
        <taxon>Desulfuribacillales</taxon>
        <taxon>Desulfuribacillaceae</taxon>
        <taxon>Desulfuribacillus</taxon>
    </lineage>
</organism>
<feature type="domain" description="NodB homology" evidence="2">
    <location>
        <begin position="323"/>
        <end position="497"/>
    </location>
</feature>
<name>A0A1E5G1U5_9FIRM</name>
<dbReference type="PANTHER" id="PTHR34216:SF7">
    <property type="entry name" value="POLY-BETA-1,6-N-ACETYL-D-GLUCOSAMINE N-DEACETYLASE"/>
    <property type="match status" value="1"/>
</dbReference>
<dbReference type="PANTHER" id="PTHR34216">
    <property type="match status" value="1"/>
</dbReference>